<keyword evidence="5" id="KW-1003">Cell membrane</keyword>
<dbReference type="GO" id="GO:0005886">
    <property type="term" value="C:plasma membrane"/>
    <property type="evidence" value="ECO:0007669"/>
    <property type="project" value="UniProtKB-SubCell"/>
</dbReference>
<dbReference type="PROSITE" id="PS50109">
    <property type="entry name" value="HIS_KIN"/>
    <property type="match status" value="1"/>
</dbReference>
<dbReference type="SUPFAM" id="SSF47384">
    <property type="entry name" value="Homodimeric domain of signal transducing histidine kinase"/>
    <property type="match status" value="1"/>
</dbReference>
<evidence type="ECO:0000259" key="15">
    <source>
        <dbReference type="PROSITE" id="PS50109"/>
    </source>
</evidence>
<dbReference type="PANTHER" id="PTHR45528:SF8">
    <property type="entry name" value="HISTIDINE KINASE"/>
    <property type="match status" value="1"/>
</dbReference>
<evidence type="ECO:0000256" key="13">
    <source>
        <dbReference type="ARBA" id="ARBA00023012"/>
    </source>
</evidence>
<evidence type="ECO:0000256" key="3">
    <source>
        <dbReference type="ARBA" id="ARBA00004236"/>
    </source>
</evidence>
<evidence type="ECO:0000256" key="8">
    <source>
        <dbReference type="ARBA" id="ARBA00022692"/>
    </source>
</evidence>
<sequence length="302" mass="34842">MKIILIVIIVLLIIVIVNLNKKISNVSKILKELDEGNINTRIRMQTSSKQLKVLIEAINNLINNFQEVYRSNRQYEFERKKMITNISHDLRTPLTSLLGYIEFIKDNKNLTKAEINEYIKIIDNKGNDLRKLINAFFDFSKLETSDVRLKRENINLSELIRQNIILFYNDFNSKDVTPIIDIPKEDIYIMGDKEAMERILNNLISNAVKYGCDGKNIGVNLACYENKVEIVVWDEGKGIESENLDLIFKRLYTVEQSRNRNFKGSGLGLTIVKKLVEVQKGNIVVKSVPNKRTEFIVTIPSS</sequence>
<dbReference type="InterPro" id="IPR005467">
    <property type="entry name" value="His_kinase_dom"/>
</dbReference>
<dbReference type="FunFam" id="1.10.287.130:FF:000008">
    <property type="entry name" value="Two-component sensor histidine kinase"/>
    <property type="match status" value="1"/>
</dbReference>
<keyword evidence="14" id="KW-0472">Membrane</keyword>
<protein>
    <recommendedName>
        <fullName evidence="4">histidine kinase</fullName>
        <ecNumber evidence="4">2.7.13.3</ecNumber>
    </recommendedName>
</protein>
<dbReference type="PANTHER" id="PTHR45528">
    <property type="entry name" value="SENSOR HISTIDINE KINASE CPXA"/>
    <property type="match status" value="1"/>
</dbReference>
<dbReference type="Gene3D" id="6.10.340.10">
    <property type="match status" value="1"/>
</dbReference>
<keyword evidence="6" id="KW-0597">Phosphoprotein</keyword>
<keyword evidence="11" id="KW-0067">ATP-binding</keyword>
<dbReference type="SUPFAM" id="SSF55874">
    <property type="entry name" value="ATPase domain of HSP90 chaperone/DNA topoisomerase II/histidine kinase"/>
    <property type="match status" value="1"/>
</dbReference>
<evidence type="ECO:0000256" key="1">
    <source>
        <dbReference type="ARBA" id="ARBA00000085"/>
    </source>
</evidence>
<keyword evidence="9" id="KW-0547">Nucleotide-binding</keyword>
<evidence type="ECO:0000256" key="5">
    <source>
        <dbReference type="ARBA" id="ARBA00022475"/>
    </source>
</evidence>
<dbReference type="InterPro" id="IPR003594">
    <property type="entry name" value="HATPase_dom"/>
</dbReference>
<evidence type="ECO:0000256" key="10">
    <source>
        <dbReference type="ARBA" id="ARBA00022777"/>
    </source>
</evidence>
<evidence type="ECO:0000256" key="11">
    <source>
        <dbReference type="ARBA" id="ARBA00022840"/>
    </source>
</evidence>
<dbReference type="InterPro" id="IPR004358">
    <property type="entry name" value="Sig_transdc_His_kin-like_C"/>
</dbReference>
<dbReference type="SMART" id="SM00388">
    <property type="entry name" value="HisKA"/>
    <property type="match status" value="1"/>
</dbReference>
<keyword evidence="8" id="KW-0812">Transmembrane</keyword>
<gene>
    <name evidence="16" type="ORF">Z968_10965</name>
</gene>
<dbReference type="GO" id="GO:0000155">
    <property type="term" value="F:phosphorelay sensor kinase activity"/>
    <property type="evidence" value="ECO:0007669"/>
    <property type="project" value="InterPro"/>
</dbReference>
<dbReference type="Proteomes" id="UP000030012">
    <property type="component" value="Unassembled WGS sequence"/>
</dbReference>
<dbReference type="PRINTS" id="PR00344">
    <property type="entry name" value="BCTRLSENSOR"/>
</dbReference>
<evidence type="ECO:0000256" key="12">
    <source>
        <dbReference type="ARBA" id="ARBA00022989"/>
    </source>
</evidence>
<dbReference type="InterPro" id="IPR036097">
    <property type="entry name" value="HisK_dim/P_sf"/>
</dbReference>
<reference evidence="16 17" key="1">
    <citation type="submission" date="2014-01" db="EMBL/GenBank/DDBJ databases">
        <title>Plasmidome dynamics in the species complex Clostridium novyi sensu lato converts strains of independent lineages into distinctly different pathogens.</title>
        <authorList>
            <person name="Skarin H."/>
            <person name="Segerman B."/>
        </authorList>
    </citation>
    <scope>NUCLEOTIDE SEQUENCE [LARGE SCALE GENOMIC DNA]</scope>
    <source>
        <strain evidence="16 17">4552</strain>
    </source>
</reference>
<feature type="domain" description="Histidine kinase" evidence="15">
    <location>
        <begin position="85"/>
        <end position="302"/>
    </location>
</feature>
<comment type="caution">
    <text evidence="16">The sequence shown here is derived from an EMBL/GenBank/DDBJ whole genome shotgun (WGS) entry which is preliminary data.</text>
</comment>
<dbReference type="EMBL" id="JENJ01000059">
    <property type="protein sequence ID" value="KGM94787.1"/>
    <property type="molecule type" value="Genomic_DNA"/>
</dbReference>
<dbReference type="InterPro" id="IPR050398">
    <property type="entry name" value="HssS/ArlS-like"/>
</dbReference>
<keyword evidence="13" id="KW-0902">Two-component regulatory system</keyword>
<comment type="catalytic activity">
    <reaction evidence="1">
        <text>ATP + protein L-histidine = ADP + protein N-phospho-L-histidine.</text>
        <dbReference type="EC" id="2.7.13.3"/>
    </reaction>
</comment>
<evidence type="ECO:0000256" key="14">
    <source>
        <dbReference type="ARBA" id="ARBA00023136"/>
    </source>
</evidence>
<keyword evidence="10 16" id="KW-0418">Kinase</keyword>
<dbReference type="AlphaFoldDB" id="A0A0A0I1Z2"/>
<evidence type="ECO:0000256" key="4">
    <source>
        <dbReference type="ARBA" id="ARBA00012438"/>
    </source>
</evidence>
<dbReference type="Gene3D" id="3.30.565.10">
    <property type="entry name" value="Histidine kinase-like ATPase, C-terminal domain"/>
    <property type="match status" value="1"/>
</dbReference>
<dbReference type="Pfam" id="PF00512">
    <property type="entry name" value="HisKA"/>
    <property type="match status" value="1"/>
</dbReference>
<comment type="subcellular location">
    <subcellularLocation>
        <location evidence="3">Cell membrane</location>
    </subcellularLocation>
    <subcellularLocation>
        <location evidence="2">Membrane</location>
        <topology evidence="2">Multi-pass membrane protein</topology>
    </subcellularLocation>
</comment>
<dbReference type="Pfam" id="PF02518">
    <property type="entry name" value="HATPase_c"/>
    <property type="match status" value="1"/>
</dbReference>
<evidence type="ECO:0000313" key="16">
    <source>
        <dbReference type="EMBL" id="KGM94787.1"/>
    </source>
</evidence>
<dbReference type="CDD" id="cd00082">
    <property type="entry name" value="HisKA"/>
    <property type="match status" value="1"/>
</dbReference>
<keyword evidence="7" id="KW-0808">Transferase</keyword>
<evidence type="ECO:0000256" key="6">
    <source>
        <dbReference type="ARBA" id="ARBA00022553"/>
    </source>
</evidence>
<evidence type="ECO:0000256" key="7">
    <source>
        <dbReference type="ARBA" id="ARBA00022679"/>
    </source>
</evidence>
<organism evidence="16 17">
    <name type="scientific">Clostridium novyi A str. 4552</name>
    <dbReference type="NCBI Taxonomy" id="1444289"/>
    <lineage>
        <taxon>Bacteria</taxon>
        <taxon>Bacillati</taxon>
        <taxon>Bacillota</taxon>
        <taxon>Clostridia</taxon>
        <taxon>Eubacteriales</taxon>
        <taxon>Clostridiaceae</taxon>
        <taxon>Clostridium</taxon>
    </lineage>
</organism>
<name>A0A0A0I1Z2_CLONO</name>
<evidence type="ECO:0000256" key="2">
    <source>
        <dbReference type="ARBA" id="ARBA00004141"/>
    </source>
</evidence>
<dbReference type="SMART" id="SM00387">
    <property type="entry name" value="HATPase_c"/>
    <property type="match status" value="1"/>
</dbReference>
<dbReference type="InterPro" id="IPR036890">
    <property type="entry name" value="HATPase_C_sf"/>
</dbReference>
<dbReference type="InterPro" id="IPR003661">
    <property type="entry name" value="HisK_dim/P_dom"/>
</dbReference>
<accession>A0A0A0I1Z2</accession>
<dbReference type="FunFam" id="3.30.565.10:FF:000013">
    <property type="entry name" value="Two-component sensor histidine kinase"/>
    <property type="match status" value="1"/>
</dbReference>
<proteinExistence type="predicted"/>
<keyword evidence="12" id="KW-1133">Transmembrane helix</keyword>
<dbReference type="EC" id="2.7.13.3" evidence="4"/>
<dbReference type="GO" id="GO:0005524">
    <property type="term" value="F:ATP binding"/>
    <property type="evidence" value="ECO:0007669"/>
    <property type="project" value="UniProtKB-KW"/>
</dbReference>
<dbReference type="Gene3D" id="1.10.287.130">
    <property type="match status" value="1"/>
</dbReference>
<evidence type="ECO:0000313" key="17">
    <source>
        <dbReference type="Proteomes" id="UP000030012"/>
    </source>
</evidence>
<evidence type="ECO:0000256" key="9">
    <source>
        <dbReference type="ARBA" id="ARBA00022741"/>
    </source>
</evidence>